<accession>A0A9D2P369</accession>
<reference evidence="1" key="1">
    <citation type="journal article" date="2021" name="PeerJ">
        <title>Extensive microbial diversity within the chicken gut microbiome revealed by metagenomics and culture.</title>
        <authorList>
            <person name="Gilroy R."/>
            <person name="Ravi A."/>
            <person name="Getino M."/>
            <person name="Pursley I."/>
            <person name="Horton D.L."/>
            <person name="Alikhan N.F."/>
            <person name="Baker D."/>
            <person name="Gharbi K."/>
            <person name="Hall N."/>
            <person name="Watson M."/>
            <person name="Adriaenssens E.M."/>
            <person name="Foster-Nyarko E."/>
            <person name="Jarju S."/>
            <person name="Secka A."/>
            <person name="Antonio M."/>
            <person name="Oren A."/>
            <person name="Chaudhuri R.R."/>
            <person name="La Ragione R."/>
            <person name="Hildebrand F."/>
            <person name="Pallen M.J."/>
        </authorList>
    </citation>
    <scope>NUCLEOTIDE SEQUENCE</scope>
    <source>
        <strain evidence="1">CHK165-2605</strain>
    </source>
</reference>
<evidence type="ECO:0000313" key="1">
    <source>
        <dbReference type="EMBL" id="HJC43240.1"/>
    </source>
</evidence>
<sequence>MDKTKLQWHPAFSAALRITLQDEMKYLEMHEEYLLGKKPLQMDILLIKKIKNIPIRKSIGQIFREHNIIEYKSPDDYLSINDFYKVYAYACLYQSDTDKVKEIDPETLTITFVCSHYPREMFRHLINVRGIIIEDKGNGIYYLKGDPIPMQLLLTPKLSEKESYWLQNLRTDLKAGTEIRSLVARYEKHKHSKDYEAVMDLITRANWKEMEVERKMCDALKELLSEELQEANARGKSEGRSEGRSEGITLAKQVFKLSAQGFQPAAIAEKCGISLEQVNEILE</sequence>
<organism evidence="1 2">
    <name type="scientific">Candidatus Mediterraneibacter gallistercoris</name>
    <dbReference type="NCBI Taxonomy" id="2838671"/>
    <lineage>
        <taxon>Bacteria</taxon>
        <taxon>Bacillati</taxon>
        <taxon>Bacillota</taxon>
        <taxon>Clostridia</taxon>
        <taxon>Lachnospirales</taxon>
        <taxon>Lachnospiraceae</taxon>
        <taxon>Mediterraneibacter</taxon>
    </lineage>
</organism>
<dbReference type="EMBL" id="DWWI01000130">
    <property type="protein sequence ID" value="HJC43240.1"/>
    <property type="molecule type" value="Genomic_DNA"/>
</dbReference>
<protein>
    <submittedName>
        <fullName evidence="1">3-isopropylmalate dehydrogenase</fullName>
    </submittedName>
</protein>
<name>A0A9D2P369_9FIRM</name>
<dbReference type="AlphaFoldDB" id="A0A9D2P369"/>
<reference evidence="1" key="2">
    <citation type="submission" date="2021-04" db="EMBL/GenBank/DDBJ databases">
        <authorList>
            <person name="Gilroy R."/>
        </authorList>
    </citation>
    <scope>NUCLEOTIDE SEQUENCE</scope>
    <source>
        <strain evidence="1">CHK165-2605</strain>
    </source>
</reference>
<dbReference type="Proteomes" id="UP000823895">
    <property type="component" value="Unassembled WGS sequence"/>
</dbReference>
<gene>
    <name evidence="1" type="ORF">H9756_06100</name>
</gene>
<proteinExistence type="predicted"/>
<evidence type="ECO:0000313" key="2">
    <source>
        <dbReference type="Proteomes" id="UP000823895"/>
    </source>
</evidence>
<comment type="caution">
    <text evidence="1">The sequence shown here is derived from an EMBL/GenBank/DDBJ whole genome shotgun (WGS) entry which is preliminary data.</text>
</comment>